<organism evidence="2 3">
    <name type="scientific">Plantactinospora siamensis</name>
    <dbReference type="NCBI Taxonomy" id="555372"/>
    <lineage>
        <taxon>Bacteria</taxon>
        <taxon>Bacillati</taxon>
        <taxon>Actinomycetota</taxon>
        <taxon>Actinomycetes</taxon>
        <taxon>Micromonosporales</taxon>
        <taxon>Micromonosporaceae</taxon>
        <taxon>Plantactinospora</taxon>
    </lineage>
</organism>
<evidence type="ECO:0000313" key="2">
    <source>
        <dbReference type="EMBL" id="MFC0563643.1"/>
    </source>
</evidence>
<evidence type="ECO:0000259" key="1">
    <source>
        <dbReference type="Pfam" id="PF09348"/>
    </source>
</evidence>
<dbReference type="PANTHER" id="PTHR34202:SF1">
    <property type="entry name" value="UPF0548 PROTEIN"/>
    <property type="match status" value="1"/>
</dbReference>
<dbReference type="PIRSF" id="PIRSF010260">
    <property type="entry name" value="UCP010260"/>
    <property type="match status" value="1"/>
</dbReference>
<dbReference type="Proteomes" id="UP001589894">
    <property type="component" value="Unassembled WGS sequence"/>
</dbReference>
<dbReference type="InterPro" id="IPR018960">
    <property type="entry name" value="DUF1990"/>
</dbReference>
<feature type="domain" description="DUF1990" evidence="1">
    <location>
        <begin position="11"/>
        <end position="169"/>
    </location>
</feature>
<dbReference type="Pfam" id="PF09348">
    <property type="entry name" value="DUF1990"/>
    <property type="match status" value="1"/>
</dbReference>
<proteinExistence type="predicted"/>
<keyword evidence="3" id="KW-1185">Reference proteome</keyword>
<evidence type="ECO:0000313" key="3">
    <source>
        <dbReference type="Proteomes" id="UP001589894"/>
    </source>
</evidence>
<accession>A0ABV6NUA0</accession>
<name>A0ABV6NUA0_9ACTN</name>
<sequence>MTRDDRMADLTYPEVGATEPAVTGHGPLPAGYRHLRHRAELDPAAFAAAGAAVLSWRMHRAMGIRITASAPRAAAGVTVVVGLGVGPVRLSAPCRVVWAVDDDRRAGFGYGTLPGHPERGEEAFCVERDDAGRVWFTVAAFSRPDRWFTRAAGPLVVAFQHGYARRCAAALRRLTRPAA</sequence>
<comment type="caution">
    <text evidence="2">The sequence shown here is derived from an EMBL/GenBank/DDBJ whole genome shotgun (WGS) entry which is preliminary data.</text>
</comment>
<dbReference type="RefSeq" id="WP_377336413.1">
    <property type="nucleotide sequence ID" value="NZ_JBHLUE010000004.1"/>
</dbReference>
<dbReference type="InterPro" id="IPR014457">
    <property type="entry name" value="UCP010260"/>
</dbReference>
<dbReference type="PANTHER" id="PTHR34202">
    <property type="entry name" value="UPF0548 PROTEIN"/>
    <property type="match status" value="1"/>
</dbReference>
<gene>
    <name evidence="2" type="ORF">ACFFHU_05625</name>
</gene>
<protein>
    <submittedName>
        <fullName evidence="2">DUF1990 family protein</fullName>
    </submittedName>
</protein>
<dbReference type="EMBL" id="JBHLUE010000004">
    <property type="protein sequence ID" value="MFC0563643.1"/>
    <property type="molecule type" value="Genomic_DNA"/>
</dbReference>
<reference evidence="2 3" key="1">
    <citation type="submission" date="2024-09" db="EMBL/GenBank/DDBJ databases">
        <authorList>
            <person name="Sun Q."/>
            <person name="Mori K."/>
        </authorList>
    </citation>
    <scope>NUCLEOTIDE SEQUENCE [LARGE SCALE GENOMIC DNA]</scope>
    <source>
        <strain evidence="2 3">TBRC 2205</strain>
    </source>
</reference>